<dbReference type="PANTHER" id="PTHR43798:SF33">
    <property type="entry name" value="HYDROLASE, PUTATIVE (AFU_ORTHOLOGUE AFUA_2G14860)-RELATED"/>
    <property type="match status" value="1"/>
</dbReference>
<evidence type="ECO:0000313" key="2">
    <source>
        <dbReference type="EMBL" id="MFD2839721.1"/>
    </source>
</evidence>
<sequence length="266" mass="28153">MSSLSVTDYHAGTGAGTLVLLHGFPVDRRMWDSTASLVDASWRVLGVDLPGLGGSATILPEPPTMAASAWAVREALEGRVVPGAPVVFAGLSMGGYVVQAAMRDYGELLDGVILLDTRSGADTPEARANRLRIADESEASGAAHAVLGMAKDTLCEASVQRRPELVEFQRSVIESQTGTGIAWSQRAMAGRPDTADTLREWGKPALVIVGQEDQITSVDVMREVAELLATDAFMVIPEAGHMSPVEQPALVAAEINGFLRAKFTAR</sequence>
<reference evidence="3" key="1">
    <citation type="journal article" date="2019" name="Int. J. Syst. Evol. Microbiol.">
        <title>The Global Catalogue of Microorganisms (GCM) 10K type strain sequencing project: providing services to taxonomists for standard genome sequencing and annotation.</title>
        <authorList>
            <consortium name="The Broad Institute Genomics Platform"/>
            <consortium name="The Broad Institute Genome Sequencing Center for Infectious Disease"/>
            <person name="Wu L."/>
            <person name="Ma J."/>
        </authorList>
    </citation>
    <scope>NUCLEOTIDE SEQUENCE [LARGE SCALE GENOMIC DNA]</scope>
    <source>
        <strain evidence="3">KCTC 33576</strain>
    </source>
</reference>
<evidence type="ECO:0000259" key="1">
    <source>
        <dbReference type="Pfam" id="PF12697"/>
    </source>
</evidence>
<dbReference type="RefSeq" id="WP_377465266.1">
    <property type="nucleotide sequence ID" value="NZ_JBHUOP010000002.1"/>
</dbReference>
<proteinExistence type="predicted"/>
<comment type="caution">
    <text evidence="2">The sequence shown here is derived from an EMBL/GenBank/DDBJ whole genome shotgun (WGS) entry which is preliminary data.</text>
</comment>
<dbReference type="Gene3D" id="3.40.50.1820">
    <property type="entry name" value="alpha/beta hydrolase"/>
    <property type="match status" value="1"/>
</dbReference>
<feature type="domain" description="AB hydrolase-1" evidence="1">
    <location>
        <begin position="18"/>
        <end position="253"/>
    </location>
</feature>
<evidence type="ECO:0000313" key="3">
    <source>
        <dbReference type="Proteomes" id="UP001597391"/>
    </source>
</evidence>
<dbReference type="Pfam" id="PF12697">
    <property type="entry name" value="Abhydrolase_6"/>
    <property type="match status" value="1"/>
</dbReference>
<dbReference type="GO" id="GO:0016787">
    <property type="term" value="F:hydrolase activity"/>
    <property type="evidence" value="ECO:0007669"/>
    <property type="project" value="UniProtKB-KW"/>
</dbReference>
<gene>
    <name evidence="2" type="ORF">ACFSYH_03955</name>
</gene>
<dbReference type="InterPro" id="IPR029058">
    <property type="entry name" value="AB_hydrolase_fold"/>
</dbReference>
<keyword evidence="2" id="KW-0378">Hydrolase</keyword>
<accession>A0ABW5XB97</accession>
<protein>
    <submittedName>
        <fullName evidence="2">Alpha/beta fold hydrolase</fullName>
    </submittedName>
</protein>
<keyword evidence="3" id="KW-1185">Reference proteome</keyword>
<dbReference type="PANTHER" id="PTHR43798">
    <property type="entry name" value="MONOACYLGLYCEROL LIPASE"/>
    <property type="match status" value="1"/>
</dbReference>
<dbReference type="InterPro" id="IPR050266">
    <property type="entry name" value="AB_hydrolase_sf"/>
</dbReference>
<organism evidence="2 3">
    <name type="scientific">Populibacterium corticicola</name>
    <dbReference type="NCBI Taxonomy" id="1812826"/>
    <lineage>
        <taxon>Bacteria</taxon>
        <taxon>Bacillati</taxon>
        <taxon>Actinomycetota</taxon>
        <taxon>Actinomycetes</taxon>
        <taxon>Micrococcales</taxon>
        <taxon>Jonesiaceae</taxon>
        <taxon>Populibacterium</taxon>
    </lineage>
</organism>
<dbReference type="InterPro" id="IPR000073">
    <property type="entry name" value="AB_hydrolase_1"/>
</dbReference>
<name>A0ABW5XB97_9MICO</name>
<dbReference type="PRINTS" id="PR00111">
    <property type="entry name" value="ABHYDROLASE"/>
</dbReference>
<dbReference type="Proteomes" id="UP001597391">
    <property type="component" value="Unassembled WGS sequence"/>
</dbReference>
<dbReference type="EMBL" id="JBHUOP010000002">
    <property type="protein sequence ID" value="MFD2839721.1"/>
    <property type="molecule type" value="Genomic_DNA"/>
</dbReference>
<dbReference type="SUPFAM" id="SSF53474">
    <property type="entry name" value="alpha/beta-Hydrolases"/>
    <property type="match status" value="1"/>
</dbReference>